<name>A0ABQ5Q0Z6_9BACT</name>
<organism evidence="3 4">
    <name type="scientific">Geothrix edaphica</name>
    <dbReference type="NCBI Taxonomy" id="2927976"/>
    <lineage>
        <taxon>Bacteria</taxon>
        <taxon>Pseudomonadati</taxon>
        <taxon>Acidobacteriota</taxon>
        <taxon>Holophagae</taxon>
        <taxon>Holophagales</taxon>
        <taxon>Holophagaceae</taxon>
        <taxon>Geothrix</taxon>
    </lineage>
</organism>
<dbReference type="Proteomes" id="UP001165044">
    <property type="component" value="Unassembled WGS sequence"/>
</dbReference>
<dbReference type="EMBL" id="BSDC01000003">
    <property type="protein sequence ID" value="GLH68055.1"/>
    <property type="molecule type" value="Genomic_DNA"/>
</dbReference>
<dbReference type="RefSeq" id="WP_285609705.1">
    <property type="nucleotide sequence ID" value="NZ_BSDC01000003.1"/>
</dbReference>
<comment type="caution">
    <text evidence="3">The sequence shown here is derived from an EMBL/GenBank/DDBJ whole genome shotgun (WGS) entry which is preliminary data.</text>
</comment>
<feature type="signal peptide" evidence="2">
    <location>
        <begin position="1"/>
        <end position="19"/>
    </location>
</feature>
<proteinExistence type="predicted"/>
<feature type="chain" id="PRO_5045040958" evidence="2">
    <location>
        <begin position="20"/>
        <end position="473"/>
    </location>
</feature>
<feature type="coiled-coil region" evidence="1">
    <location>
        <begin position="218"/>
        <end position="276"/>
    </location>
</feature>
<evidence type="ECO:0000256" key="1">
    <source>
        <dbReference type="SAM" id="Coils"/>
    </source>
</evidence>
<keyword evidence="1" id="KW-0175">Coiled coil</keyword>
<accession>A0ABQ5Q0Z6</accession>
<reference evidence="3" key="1">
    <citation type="journal article" date="2023" name="Antonie Van Leeuwenhoek">
        <title>Mesoterricola silvestris gen. nov., sp. nov., Mesoterricola sediminis sp. nov., Geothrix oryzae sp. nov., Geothrix edaphica sp. nov., Geothrix rubra sp. nov., and Geothrix limicola sp. nov., six novel members of Acidobacteriota isolated from soils.</title>
        <authorList>
            <person name="Itoh H."/>
            <person name="Sugisawa Y."/>
            <person name="Mise K."/>
            <person name="Xu Z."/>
            <person name="Kuniyasu M."/>
            <person name="Ushijima N."/>
            <person name="Kawano K."/>
            <person name="Kobayashi E."/>
            <person name="Shiratori Y."/>
            <person name="Masuda Y."/>
            <person name="Senoo K."/>
        </authorList>
    </citation>
    <scope>NUCLEOTIDE SEQUENCE</scope>
    <source>
        <strain evidence="3">Red802</strain>
    </source>
</reference>
<evidence type="ECO:0000313" key="4">
    <source>
        <dbReference type="Proteomes" id="UP001165044"/>
    </source>
</evidence>
<evidence type="ECO:0000313" key="3">
    <source>
        <dbReference type="EMBL" id="GLH68055.1"/>
    </source>
</evidence>
<keyword evidence="2" id="KW-0732">Signal</keyword>
<sequence>MHRPVISVLALLVSTLLRAQIGLHNEAPPPKPQSSQSGDALSQLEAITKTKVDRSKVGTSFKVQKTVIPKLKPVPWINTTSGQNATMLVGIFGNLLSQALTPTSPTGPSPAELARIEAERQAALQREQAELQAWTNSYATRMNGLIEHQRQERMAQNKESLEGLRASLSDGFDSAAGGGLAGALSDPAPVVDLSQSQTFTPSLLREANGTKRTKPITADDLLKRREAAQARLKRMMAENKDLRVLGQRFYELEAQLERLKRQAASLGAEGRAIQRDMDFWGWRIDQATQACMERGTSLLTDIIIPEGNSAGLARLKKNPKTFNRLVQACSQLNDYTEFTTTLGDRYDAAEQALDWPKAKHTLMEHVDFIASNLQNVSPVFKPVSTTWSLGKTIIGTSVDLAAELDGWGAILERQGDVSLILQKQKALKRPLDAMIRDLQASRAQIAAQLGVKPEDLIPVQARPKGLGSNVAPL</sequence>
<protein>
    <submittedName>
        <fullName evidence="3">Uncharacterized protein</fullName>
    </submittedName>
</protein>
<gene>
    <name evidence="3" type="ORF">GETHED_24190</name>
</gene>
<keyword evidence="4" id="KW-1185">Reference proteome</keyword>
<evidence type="ECO:0000256" key="2">
    <source>
        <dbReference type="SAM" id="SignalP"/>
    </source>
</evidence>